<sequence length="104" mass="11712">MSKNCGKCGCGSHGTNGSHANCGSQQINEDELEKVLKEKSEHNRKYTVEYRISLNELECEADELIDRIIAYTGIVDEVEFTEDELIISYDDRLITPAEISDLVQ</sequence>
<evidence type="ECO:0000313" key="3">
    <source>
        <dbReference type="Proteomes" id="UP000295064"/>
    </source>
</evidence>
<dbReference type="AlphaFoldDB" id="A0A4R6LFU7"/>
<proteinExistence type="predicted"/>
<dbReference type="Proteomes" id="UP000295064">
    <property type="component" value="Unassembled WGS sequence"/>
</dbReference>
<feature type="compositionally biased region" description="Polar residues" evidence="1">
    <location>
        <begin position="15"/>
        <end position="24"/>
    </location>
</feature>
<gene>
    <name evidence="2" type="ORF">DFR79_12933</name>
</gene>
<protein>
    <submittedName>
        <fullName evidence="2">Uncharacterized protein</fullName>
    </submittedName>
</protein>
<dbReference type="OrthoDB" id="2112041at2"/>
<organism evidence="2 3">
    <name type="scientific">Halanaerobium saccharolyticum</name>
    <dbReference type="NCBI Taxonomy" id="43595"/>
    <lineage>
        <taxon>Bacteria</taxon>
        <taxon>Bacillati</taxon>
        <taxon>Bacillota</taxon>
        <taxon>Clostridia</taxon>
        <taxon>Halanaerobiales</taxon>
        <taxon>Halanaerobiaceae</taxon>
        <taxon>Halanaerobium</taxon>
    </lineage>
</organism>
<evidence type="ECO:0000256" key="1">
    <source>
        <dbReference type="SAM" id="MobiDB-lite"/>
    </source>
</evidence>
<reference evidence="2 3" key="1">
    <citation type="submission" date="2019-03" db="EMBL/GenBank/DDBJ databases">
        <title>Subsurface microbial communities from deep shales in Ohio and West Virginia, USA.</title>
        <authorList>
            <person name="Wrighton K."/>
        </authorList>
    </citation>
    <scope>NUCLEOTIDE SEQUENCE [LARGE SCALE GENOMIC DNA]</scope>
    <source>
        <strain evidence="2 3">MA284_T2</strain>
    </source>
</reference>
<dbReference type="EMBL" id="SNWX01000029">
    <property type="protein sequence ID" value="TDO78327.1"/>
    <property type="molecule type" value="Genomic_DNA"/>
</dbReference>
<comment type="caution">
    <text evidence="2">The sequence shown here is derived from an EMBL/GenBank/DDBJ whole genome shotgun (WGS) entry which is preliminary data.</text>
</comment>
<evidence type="ECO:0000313" key="2">
    <source>
        <dbReference type="EMBL" id="TDO78327.1"/>
    </source>
</evidence>
<accession>A0A4R6LFU7</accession>
<name>A0A4R6LFU7_9FIRM</name>
<dbReference type="RefSeq" id="WP_133515977.1">
    <property type="nucleotide sequence ID" value="NZ_SNWX01000029.1"/>
</dbReference>
<feature type="region of interest" description="Disordered" evidence="1">
    <location>
        <begin position="1"/>
        <end position="24"/>
    </location>
</feature>